<dbReference type="InterPro" id="IPR051201">
    <property type="entry name" value="Chloro_Bact_Ser_Proteases"/>
</dbReference>
<keyword evidence="1" id="KW-0645">Protease</keyword>
<dbReference type="Pfam" id="PF13180">
    <property type="entry name" value="PDZ_2"/>
    <property type="match status" value="1"/>
</dbReference>
<dbReference type="GO" id="GO:0004252">
    <property type="term" value="F:serine-type endopeptidase activity"/>
    <property type="evidence" value="ECO:0007669"/>
    <property type="project" value="InterPro"/>
</dbReference>
<feature type="domain" description="PDZ" evidence="4">
    <location>
        <begin position="293"/>
        <end position="377"/>
    </location>
</feature>
<dbReference type="Gene3D" id="2.30.42.10">
    <property type="match status" value="1"/>
</dbReference>
<evidence type="ECO:0000256" key="3">
    <source>
        <dbReference type="SAM" id="MobiDB-lite"/>
    </source>
</evidence>
<evidence type="ECO:0000313" key="6">
    <source>
        <dbReference type="Proteomes" id="UP000321571"/>
    </source>
</evidence>
<dbReference type="PRINTS" id="PR00834">
    <property type="entry name" value="PROTEASES2C"/>
</dbReference>
<dbReference type="PROSITE" id="PS50106">
    <property type="entry name" value="PDZ"/>
    <property type="match status" value="1"/>
</dbReference>
<reference evidence="5 6" key="1">
    <citation type="submission" date="2019-06" db="EMBL/GenBank/DDBJ databases">
        <title>Aeromicrobium sp. nov., isolated from a maize field.</title>
        <authorList>
            <person name="Lin S.-Y."/>
            <person name="Tsai C.-F."/>
            <person name="Young C.-C."/>
        </authorList>
    </citation>
    <scope>NUCLEOTIDE SEQUENCE [LARGE SCALE GENOMIC DNA]</scope>
    <source>
        <strain evidence="5 6">CC-CFT486</strain>
    </source>
</reference>
<accession>A0A5C8NG95</accession>
<dbReference type="SUPFAM" id="SSF50156">
    <property type="entry name" value="PDZ domain-like"/>
    <property type="match status" value="1"/>
</dbReference>
<keyword evidence="6" id="KW-1185">Reference proteome</keyword>
<dbReference type="PANTHER" id="PTHR43343:SF3">
    <property type="entry name" value="PROTEASE DO-LIKE 8, CHLOROPLASTIC"/>
    <property type="match status" value="1"/>
</dbReference>
<name>A0A5C8NG95_9ACTN</name>
<dbReference type="Pfam" id="PF13365">
    <property type="entry name" value="Trypsin_2"/>
    <property type="match status" value="1"/>
</dbReference>
<evidence type="ECO:0000256" key="2">
    <source>
        <dbReference type="ARBA" id="ARBA00022801"/>
    </source>
</evidence>
<gene>
    <name evidence="5" type="ORF">FHP06_13035</name>
</gene>
<proteinExistence type="predicted"/>
<dbReference type="GO" id="GO:0006508">
    <property type="term" value="P:proteolysis"/>
    <property type="evidence" value="ECO:0007669"/>
    <property type="project" value="UniProtKB-KW"/>
</dbReference>
<dbReference type="OrthoDB" id="9758917at2"/>
<evidence type="ECO:0000313" key="5">
    <source>
        <dbReference type="EMBL" id="TXL57779.1"/>
    </source>
</evidence>
<dbReference type="AlphaFoldDB" id="A0A5C8NG95"/>
<dbReference type="EMBL" id="VDUX01000006">
    <property type="protein sequence ID" value="TXL57779.1"/>
    <property type="molecule type" value="Genomic_DNA"/>
</dbReference>
<dbReference type="Proteomes" id="UP000321571">
    <property type="component" value="Unassembled WGS sequence"/>
</dbReference>
<dbReference type="PANTHER" id="PTHR43343">
    <property type="entry name" value="PEPTIDASE S12"/>
    <property type="match status" value="1"/>
</dbReference>
<dbReference type="SUPFAM" id="SSF50494">
    <property type="entry name" value="Trypsin-like serine proteases"/>
    <property type="match status" value="1"/>
</dbReference>
<dbReference type="Gene3D" id="2.40.10.120">
    <property type="match status" value="1"/>
</dbReference>
<evidence type="ECO:0000256" key="1">
    <source>
        <dbReference type="ARBA" id="ARBA00022670"/>
    </source>
</evidence>
<dbReference type="InterPro" id="IPR036034">
    <property type="entry name" value="PDZ_sf"/>
</dbReference>
<sequence length="397" mass="39167">MPVAEPVVNPDDGSHGGDDGGTIGGTPPSPDQRGRRRVAGVAAVALIAAAAGVGGAAAYDAINGDDNSPVVSSLNTGNDSKSAPTGDVEKVAQKLLPSVVQINVRGSQEAGSGTGIIISSDGQILTNNHVVEAAADGGSITVSFNDATNAKAEILGRDPVTDLAVIKADGKSGLTPAALGSSNNLEVGQEVVAIGSPYGLDSTVTSGIISALNRPVASSGGAGDNDQTVFPAVQTDAAINPGNSGGPLVDMEGNVIGINSAIRAGTTTSGDAGSIGLGFAIPIDLAKNVSKHLVKGEKVQHARIGVTVAPAVSSDDITGVGAEIKEVNKGSAGDKAGLKTGDIITAVNDSPVVSSNALVASIRGYQPGEKITITYTRDGQKKTAEVTLDSDGGDLGS</sequence>
<organism evidence="5 6">
    <name type="scientific">Aeromicrobium terrae</name>
    <dbReference type="NCBI Taxonomy" id="2498846"/>
    <lineage>
        <taxon>Bacteria</taxon>
        <taxon>Bacillati</taxon>
        <taxon>Actinomycetota</taxon>
        <taxon>Actinomycetes</taxon>
        <taxon>Propionibacteriales</taxon>
        <taxon>Nocardioidaceae</taxon>
        <taxon>Aeromicrobium</taxon>
    </lineage>
</organism>
<dbReference type="InterPro" id="IPR001478">
    <property type="entry name" value="PDZ"/>
</dbReference>
<dbReference type="SMART" id="SM00228">
    <property type="entry name" value="PDZ"/>
    <property type="match status" value="1"/>
</dbReference>
<evidence type="ECO:0000259" key="4">
    <source>
        <dbReference type="PROSITE" id="PS50106"/>
    </source>
</evidence>
<protein>
    <submittedName>
        <fullName evidence="5">PDZ domain-containing protein</fullName>
    </submittedName>
</protein>
<comment type="caution">
    <text evidence="5">The sequence shown here is derived from an EMBL/GenBank/DDBJ whole genome shotgun (WGS) entry which is preliminary data.</text>
</comment>
<dbReference type="InterPro" id="IPR009003">
    <property type="entry name" value="Peptidase_S1_PA"/>
</dbReference>
<feature type="region of interest" description="Disordered" evidence="3">
    <location>
        <begin position="1"/>
        <end position="38"/>
    </location>
</feature>
<keyword evidence="2" id="KW-0378">Hydrolase</keyword>
<dbReference type="InterPro" id="IPR001940">
    <property type="entry name" value="Peptidase_S1C"/>
</dbReference>